<organism evidence="8 9">
    <name type="scientific">Motilibacter rhizosphaerae</name>
    <dbReference type="NCBI Taxonomy" id="598652"/>
    <lineage>
        <taxon>Bacteria</taxon>
        <taxon>Bacillati</taxon>
        <taxon>Actinomycetota</taxon>
        <taxon>Actinomycetes</taxon>
        <taxon>Motilibacterales</taxon>
        <taxon>Motilibacteraceae</taxon>
        <taxon>Motilibacter</taxon>
    </lineage>
</organism>
<feature type="transmembrane region" description="Helical" evidence="6">
    <location>
        <begin position="160"/>
        <end position="182"/>
    </location>
</feature>
<feature type="transmembrane region" description="Helical" evidence="6">
    <location>
        <begin position="41"/>
        <end position="62"/>
    </location>
</feature>
<comment type="subcellular location">
    <subcellularLocation>
        <location evidence="1">Cell membrane</location>
        <topology evidence="1">Multi-pass membrane protein</topology>
    </subcellularLocation>
</comment>
<feature type="transmembrane region" description="Helical" evidence="6">
    <location>
        <begin position="356"/>
        <end position="374"/>
    </location>
</feature>
<feature type="transmembrane region" description="Helical" evidence="6">
    <location>
        <begin position="267"/>
        <end position="286"/>
    </location>
</feature>
<evidence type="ECO:0000256" key="6">
    <source>
        <dbReference type="SAM" id="Phobius"/>
    </source>
</evidence>
<evidence type="ECO:0000256" key="4">
    <source>
        <dbReference type="ARBA" id="ARBA00022989"/>
    </source>
</evidence>
<dbReference type="InterPro" id="IPR050189">
    <property type="entry name" value="MFS_Efflux_Transporters"/>
</dbReference>
<keyword evidence="2" id="KW-1003">Cell membrane</keyword>
<evidence type="ECO:0000256" key="1">
    <source>
        <dbReference type="ARBA" id="ARBA00004651"/>
    </source>
</evidence>
<evidence type="ECO:0000259" key="7">
    <source>
        <dbReference type="PROSITE" id="PS50850"/>
    </source>
</evidence>
<dbReference type="SUPFAM" id="SSF103473">
    <property type="entry name" value="MFS general substrate transporter"/>
    <property type="match status" value="1"/>
</dbReference>
<feature type="transmembrane region" description="Helical" evidence="6">
    <location>
        <begin position="237"/>
        <end position="260"/>
    </location>
</feature>
<feature type="domain" description="Major facilitator superfamily (MFS) profile" evidence="7">
    <location>
        <begin position="8"/>
        <end position="379"/>
    </location>
</feature>
<keyword evidence="3 6" id="KW-0812">Transmembrane</keyword>
<dbReference type="PANTHER" id="PTHR43124:SF4">
    <property type="entry name" value="SUGAR EFFLUX TRANSPORTER"/>
    <property type="match status" value="1"/>
</dbReference>
<dbReference type="InterPro" id="IPR036259">
    <property type="entry name" value="MFS_trans_sf"/>
</dbReference>
<evidence type="ECO:0000256" key="3">
    <source>
        <dbReference type="ARBA" id="ARBA00022692"/>
    </source>
</evidence>
<protein>
    <submittedName>
        <fullName evidence="8">DHA1 family L-arabinose/isopropyl-beta-D-thiogalactopyranoside export protein-like MFS transporter/DHA1 family inner membrane transport protein</fullName>
    </submittedName>
</protein>
<feature type="transmembrane region" description="Helical" evidence="6">
    <location>
        <begin position="136"/>
        <end position="154"/>
    </location>
</feature>
<dbReference type="Pfam" id="PF07690">
    <property type="entry name" value="MFS_1"/>
    <property type="match status" value="1"/>
</dbReference>
<dbReference type="PANTHER" id="PTHR43124">
    <property type="entry name" value="PURINE EFFLUX PUMP PBUE"/>
    <property type="match status" value="1"/>
</dbReference>
<feature type="transmembrane region" description="Helical" evidence="6">
    <location>
        <begin position="292"/>
        <end position="311"/>
    </location>
</feature>
<comment type="caution">
    <text evidence="8">The sequence shown here is derived from an EMBL/GenBank/DDBJ whole genome shotgun (WGS) entry which is preliminary data.</text>
</comment>
<feature type="transmembrane region" description="Helical" evidence="6">
    <location>
        <begin position="101"/>
        <end position="124"/>
    </location>
</feature>
<dbReference type="GO" id="GO:0022857">
    <property type="term" value="F:transmembrane transporter activity"/>
    <property type="evidence" value="ECO:0007669"/>
    <property type="project" value="InterPro"/>
</dbReference>
<sequence length="397" mass="39751">MPDRSVAALAALSVGTFSFVTCESLPIGLLPLMADDLHRSVSAVGLLVTGYGTVVVLASVPLTLLTRRAPRRPLLAGLLAVFVVSSAATALAPTYATVLGARLLTALSQALFWSIVAATAAGLFPPERRGRVMATLFSGSALGPVLGVPAGTWLGQHAGWRAAFGVLTALSLALCVLVTALLPGTTPYAAAADRGDAPDLRRYVVLLGVTALAVTGMFTAYTYAAPFLLDVTGFPRSALSVLFLASGAAGILGASVTGGLYDRRPRLALLLPVALECGVLAALWALGTSRLVTVAALVLSGAAGSSLAAATSTRALQVAPGRTDTASSGGSTAFNVGITLGSLLGGALVAGPGVRATPLAGSVLCLAALALLLLEPRLVGSPEPAGRAAEPVEERAG</sequence>
<evidence type="ECO:0000313" key="8">
    <source>
        <dbReference type="EMBL" id="RZS90201.1"/>
    </source>
</evidence>
<dbReference type="CDD" id="cd17324">
    <property type="entry name" value="MFS_NepI_like"/>
    <property type="match status" value="1"/>
</dbReference>
<dbReference type="RefSeq" id="WP_165400224.1">
    <property type="nucleotide sequence ID" value="NZ_SGXD01000002.1"/>
</dbReference>
<gene>
    <name evidence="8" type="ORF">EV189_1985</name>
</gene>
<name>A0A4Q7NSV8_9ACTN</name>
<dbReference type="AlphaFoldDB" id="A0A4Q7NSV8"/>
<dbReference type="PROSITE" id="PS50850">
    <property type="entry name" value="MFS"/>
    <property type="match status" value="1"/>
</dbReference>
<keyword evidence="9" id="KW-1185">Reference proteome</keyword>
<accession>A0A4Q7NSV8</accession>
<feature type="transmembrane region" description="Helical" evidence="6">
    <location>
        <begin position="74"/>
        <end position="95"/>
    </location>
</feature>
<dbReference type="Proteomes" id="UP000293638">
    <property type="component" value="Unassembled WGS sequence"/>
</dbReference>
<evidence type="ECO:0000256" key="2">
    <source>
        <dbReference type="ARBA" id="ARBA00022475"/>
    </source>
</evidence>
<keyword evidence="4 6" id="KW-1133">Transmembrane helix</keyword>
<reference evidence="8 9" key="1">
    <citation type="submission" date="2019-02" db="EMBL/GenBank/DDBJ databases">
        <title>Genomic Encyclopedia of Type Strains, Phase IV (KMG-IV): sequencing the most valuable type-strain genomes for metagenomic binning, comparative biology and taxonomic classification.</title>
        <authorList>
            <person name="Goeker M."/>
        </authorList>
    </citation>
    <scope>NUCLEOTIDE SEQUENCE [LARGE SCALE GENOMIC DNA]</scope>
    <source>
        <strain evidence="8 9">DSM 45622</strain>
    </source>
</reference>
<dbReference type="GO" id="GO:0005886">
    <property type="term" value="C:plasma membrane"/>
    <property type="evidence" value="ECO:0007669"/>
    <property type="project" value="UniProtKB-SubCell"/>
</dbReference>
<dbReference type="InterPro" id="IPR011701">
    <property type="entry name" value="MFS"/>
</dbReference>
<keyword evidence="5 6" id="KW-0472">Membrane</keyword>
<dbReference type="InterPro" id="IPR020846">
    <property type="entry name" value="MFS_dom"/>
</dbReference>
<feature type="transmembrane region" description="Helical" evidence="6">
    <location>
        <begin position="203"/>
        <end position="225"/>
    </location>
</feature>
<dbReference type="EMBL" id="SGXD01000002">
    <property type="protein sequence ID" value="RZS90201.1"/>
    <property type="molecule type" value="Genomic_DNA"/>
</dbReference>
<proteinExistence type="predicted"/>
<evidence type="ECO:0000313" key="9">
    <source>
        <dbReference type="Proteomes" id="UP000293638"/>
    </source>
</evidence>
<evidence type="ECO:0000256" key="5">
    <source>
        <dbReference type="ARBA" id="ARBA00023136"/>
    </source>
</evidence>
<dbReference type="Gene3D" id="1.20.1250.20">
    <property type="entry name" value="MFS general substrate transporter like domains"/>
    <property type="match status" value="1"/>
</dbReference>
<feature type="transmembrane region" description="Helical" evidence="6">
    <location>
        <begin position="332"/>
        <end position="350"/>
    </location>
</feature>